<dbReference type="EMBL" id="LFKP01000008">
    <property type="protein sequence ID" value="OHV96318.1"/>
    <property type="molecule type" value="Genomic_DNA"/>
</dbReference>
<dbReference type="Gene3D" id="2.115.10.20">
    <property type="entry name" value="Glycosyl hydrolase domain, family 43"/>
    <property type="match status" value="2"/>
</dbReference>
<dbReference type="PANTHER" id="PTHR35279">
    <property type="match status" value="1"/>
</dbReference>
<dbReference type="Proteomes" id="UP000179840">
    <property type="component" value="Unassembled WGS sequence"/>
</dbReference>
<dbReference type="SUPFAM" id="SSF75005">
    <property type="entry name" value="Arabinanase/levansucrase/invertase"/>
    <property type="match status" value="1"/>
</dbReference>
<accession>A0A1S1U829</accession>
<proteinExistence type="predicted"/>
<gene>
    <name evidence="1" type="ORF">AKG95_16195</name>
</gene>
<reference evidence="1 2" key="1">
    <citation type="submission" date="2015-06" db="EMBL/GenBank/DDBJ databases">
        <title>Draft genome sequencing of a biphenyl-degrading bacterium, Janthinobacterium lividum MEG1.</title>
        <authorList>
            <person name="Shimodaira J."/>
            <person name="Hatta T."/>
        </authorList>
    </citation>
    <scope>NUCLEOTIDE SEQUENCE [LARGE SCALE GENOMIC DNA]</scope>
    <source>
        <strain evidence="1 2">MEG1</strain>
    </source>
</reference>
<dbReference type="PANTHER" id="PTHR35279:SF1">
    <property type="entry name" value="ARABINANASE_LEVANSUCRASE_INVERTASE"/>
    <property type="match status" value="1"/>
</dbReference>
<evidence type="ECO:0000313" key="2">
    <source>
        <dbReference type="Proteomes" id="UP000179840"/>
    </source>
</evidence>
<protein>
    <submittedName>
        <fullName evidence="1">Glycosylase</fullName>
    </submittedName>
</protein>
<evidence type="ECO:0000313" key="1">
    <source>
        <dbReference type="EMBL" id="OHV96318.1"/>
    </source>
</evidence>
<dbReference type="InterPro" id="IPR023296">
    <property type="entry name" value="Glyco_hydro_beta-prop_sf"/>
</dbReference>
<name>A0A1S1U829_9BURK</name>
<sequence length="323" mass="37102">MFKWEKLGKLFDPKDMEQGNWMHDFAQSPTVLVDEERVRVYFCSRPAPVDGQYVSYMSYIDLDRHNLLHVTNVCQAPPLELGTYGTFDEFGINPLTVIRNGEQVRVYYGGWTRCESVRFNAAIGIAVSDDNGDTFRRLGAGPVLGYSPDEPFLLGSPRVRRYGQQWQMWYVAGKEWRATDSLPEPIYKIRMATSDNGIDWVKHGRDLIQDKLGEHECQACPDVIFRDGLYHMFFSYRDIRDYKSRLGGYRIGYASSPDMLHWTRDDELAGMHVSDTGWDAEMVNYPHIFEVDGTTYMIYQGNEMGRAGIGLAKLQAPQNWTAP</sequence>
<comment type="caution">
    <text evidence="1">The sequence shown here is derived from an EMBL/GenBank/DDBJ whole genome shotgun (WGS) entry which is preliminary data.</text>
</comment>
<dbReference type="AlphaFoldDB" id="A0A1S1U829"/>
<organism evidence="1 2">
    <name type="scientific">Janthinobacterium lividum</name>
    <dbReference type="NCBI Taxonomy" id="29581"/>
    <lineage>
        <taxon>Bacteria</taxon>
        <taxon>Pseudomonadati</taxon>
        <taxon>Pseudomonadota</taxon>
        <taxon>Betaproteobacteria</taxon>
        <taxon>Burkholderiales</taxon>
        <taxon>Oxalobacteraceae</taxon>
        <taxon>Janthinobacterium</taxon>
    </lineage>
</organism>